<feature type="transmembrane region" description="Helical" evidence="5">
    <location>
        <begin position="325"/>
        <end position="347"/>
    </location>
</feature>
<evidence type="ECO:0000256" key="3">
    <source>
        <dbReference type="ARBA" id="ARBA00022989"/>
    </source>
</evidence>
<feature type="transmembrane region" description="Helical" evidence="5">
    <location>
        <begin position="248"/>
        <end position="271"/>
    </location>
</feature>
<dbReference type="Pfam" id="PF07690">
    <property type="entry name" value="MFS_1"/>
    <property type="match status" value="1"/>
</dbReference>
<evidence type="ECO:0000256" key="4">
    <source>
        <dbReference type="ARBA" id="ARBA00023136"/>
    </source>
</evidence>
<comment type="caution">
    <text evidence="7">The sequence shown here is derived from an EMBL/GenBank/DDBJ whole genome shotgun (WGS) entry which is preliminary data.</text>
</comment>
<reference evidence="7 8" key="1">
    <citation type="submission" date="2024-09" db="EMBL/GenBank/DDBJ databases">
        <authorList>
            <person name="Sun Q."/>
            <person name="Mori K."/>
        </authorList>
    </citation>
    <scope>NUCLEOTIDE SEQUENCE [LARGE SCALE GENOMIC DNA]</scope>
    <source>
        <strain evidence="7 8">TBRC 5777</strain>
    </source>
</reference>
<dbReference type="PANTHER" id="PTHR11662:SF399">
    <property type="entry name" value="FI19708P1-RELATED"/>
    <property type="match status" value="1"/>
</dbReference>
<dbReference type="InterPro" id="IPR036259">
    <property type="entry name" value="MFS_trans_sf"/>
</dbReference>
<feature type="transmembrane region" description="Helical" evidence="5">
    <location>
        <begin position="20"/>
        <end position="45"/>
    </location>
</feature>
<sequence length="452" mass="49042">MPMSKSADLAVMEKPAAPAAPVVATSTLQWVILGLLALGALVSFVDRTSISAALTVPSFKAHFQLSDIDRGWVNSAFFWSYAVLQVPLGWATDRYGVKRPYTVCFFVWCVATALTGLTTTLSALIVMRLIVGAAEAIVVPASWAWIRRNFREDQSGTAVGIYMLGTKVGPAIGAPVAAWLIVAFDWRAMFVLLGIVGLLWLIPWNLLVKNDLPKRVEPGRVEPGRVEPGRAEKAAAAPPMASGKQVRVILASPMVWGSMVTNFCYNYFTFYCMTWMPSYLVEQRGLPLQQMGLYSFFSFIGIAIVALAAGWVADRLIERGYDPILVRKVFTIAGFLFASTVVLGAFADTVNEALFWNVASLSGLGLTTANHLALCRLTLIPKSIVGLVTGFQQVATALAGIVAPILSGWLLQVSGSYNLPMQVIFVFLIIGAFTTALVLRPQWAPRVVETEA</sequence>
<evidence type="ECO:0000256" key="2">
    <source>
        <dbReference type="ARBA" id="ARBA00022692"/>
    </source>
</evidence>
<feature type="transmembrane region" description="Helical" evidence="5">
    <location>
        <begin position="188"/>
        <end position="208"/>
    </location>
</feature>
<keyword evidence="3 5" id="KW-1133">Transmembrane helix</keyword>
<dbReference type="PANTHER" id="PTHR11662">
    <property type="entry name" value="SOLUTE CARRIER FAMILY 17"/>
    <property type="match status" value="1"/>
</dbReference>
<feature type="transmembrane region" description="Helical" evidence="5">
    <location>
        <begin position="419"/>
        <end position="439"/>
    </location>
</feature>
<proteinExistence type="predicted"/>
<feature type="transmembrane region" description="Helical" evidence="5">
    <location>
        <begin position="101"/>
        <end position="119"/>
    </location>
</feature>
<organism evidence="7 8">
    <name type="scientific">Roseomonas elaeocarpi</name>
    <dbReference type="NCBI Taxonomy" id="907779"/>
    <lineage>
        <taxon>Bacteria</taxon>
        <taxon>Pseudomonadati</taxon>
        <taxon>Pseudomonadota</taxon>
        <taxon>Alphaproteobacteria</taxon>
        <taxon>Acetobacterales</taxon>
        <taxon>Roseomonadaceae</taxon>
        <taxon>Roseomonas</taxon>
    </lineage>
</organism>
<evidence type="ECO:0000313" key="8">
    <source>
        <dbReference type="Proteomes" id="UP001589865"/>
    </source>
</evidence>
<dbReference type="PROSITE" id="PS50850">
    <property type="entry name" value="MFS"/>
    <property type="match status" value="1"/>
</dbReference>
<feature type="domain" description="Major facilitator superfamily (MFS) profile" evidence="6">
    <location>
        <begin position="32"/>
        <end position="443"/>
    </location>
</feature>
<dbReference type="InterPro" id="IPR050382">
    <property type="entry name" value="MFS_Na/Anion_cotransporter"/>
</dbReference>
<dbReference type="EMBL" id="JBHLUN010000002">
    <property type="protein sequence ID" value="MFC0406971.1"/>
    <property type="molecule type" value="Genomic_DNA"/>
</dbReference>
<dbReference type="RefSeq" id="WP_377042663.1">
    <property type="nucleotide sequence ID" value="NZ_JBHLUN010000002.1"/>
</dbReference>
<dbReference type="InterPro" id="IPR011701">
    <property type="entry name" value="MFS"/>
</dbReference>
<evidence type="ECO:0000256" key="1">
    <source>
        <dbReference type="ARBA" id="ARBA00004141"/>
    </source>
</evidence>
<feature type="transmembrane region" description="Helical" evidence="5">
    <location>
        <begin position="384"/>
        <end position="407"/>
    </location>
</feature>
<accession>A0ABV6JMN9</accession>
<gene>
    <name evidence="7" type="ORF">ACFFGY_01840</name>
</gene>
<dbReference type="Gene3D" id="1.20.1250.20">
    <property type="entry name" value="MFS general substrate transporter like domains"/>
    <property type="match status" value="2"/>
</dbReference>
<feature type="transmembrane region" description="Helical" evidence="5">
    <location>
        <begin position="291"/>
        <end position="313"/>
    </location>
</feature>
<keyword evidence="8" id="KW-1185">Reference proteome</keyword>
<evidence type="ECO:0000256" key="5">
    <source>
        <dbReference type="SAM" id="Phobius"/>
    </source>
</evidence>
<evidence type="ECO:0000313" key="7">
    <source>
        <dbReference type="EMBL" id="MFC0406971.1"/>
    </source>
</evidence>
<protein>
    <submittedName>
        <fullName evidence="7">MFS transporter</fullName>
    </submittedName>
</protein>
<feature type="transmembrane region" description="Helical" evidence="5">
    <location>
        <begin position="353"/>
        <end position="372"/>
    </location>
</feature>
<keyword evidence="2 5" id="KW-0812">Transmembrane</keyword>
<comment type="subcellular location">
    <subcellularLocation>
        <location evidence="1">Membrane</location>
        <topology evidence="1">Multi-pass membrane protein</topology>
    </subcellularLocation>
</comment>
<dbReference type="SUPFAM" id="SSF103473">
    <property type="entry name" value="MFS general substrate transporter"/>
    <property type="match status" value="1"/>
</dbReference>
<name>A0ABV6JMN9_9PROT</name>
<evidence type="ECO:0000259" key="6">
    <source>
        <dbReference type="PROSITE" id="PS50850"/>
    </source>
</evidence>
<feature type="transmembrane region" description="Helical" evidence="5">
    <location>
        <begin position="158"/>
        <end position="182"/>
    </location>
</feature>
<dbReference type="Proteomes" id="UP001589865">
    <property type="component" value="Unassembled WGS sequence"/>
</dbReference>
<keyword evidence="4 5" id="KW-0472">Membrane</keyword>
<feature type="transmembrane region" description="Helical" evidence="5">
    <location>
        <begin position="125"/>
        <end position="146"/>
    </location>
</feature>
<dbReference type="InterPro" id="IPR020846">
    <property type="entry name" value="MFS_dom"/>
</dbReference>